<dbReference type="GO" id="GO:0006352">
    <property type="term" value="P:DNA-templated transcription initiation"/>
    <property type="evidence" value="ECO:0007669"/>
    <property type="project" value="InterPro"/>
</dbReference>
<dbReference type="PANTHER" id="PTHR39646">
    <property type="entry name" value="RNA POLYMERASE RPB4"/>
    <property type="match status" value="1"/>
</dbReference>
<proteinExistence type="predicted"/>
<accession>A0AA37F9J4</accession>
<dbReference type="SUPFAM" id="SSF47819">
    <property type="entry name" value="HRDC-like"/>
    <property type="match status" value="1"/>
</dbReference>
<dbReference type="GO" id="GO:0000166">
    <property type="term" value="F:nucleotide binding"/>
    <property type="evidence" value="ECO:0007669"/>
    <property type="project" value="InterPro"/>
</dbReference>
<dbReference type="PANTHER" id="PTHR39646:SF1">
    <property type="entry name" value="DNA-DIRECTED RNA POLYMERASE SUBUNIT RPO4"/>
    <property type="match status" value="1"/>
</dbReference>
<reference evidence="1" key="1">
    <citation type="journal article" date="2014" name="Int. J. Syst. Evol. Microbiol.">
        <title>Complete genome sequence of Corynebacterium casei LMG S-19264T (=DSM 44701T), isolated from a smear-ripened cheese.</title>
        <authorList>
            <consortium name="US DOE Joint Genome Institute (JGI-PGF)"/>
            <person name="Walter F."/>
            <person name="Albersmeier A."/>
            <person name="Kalinowski J."/>
            <person name="Ruckert C."/>
        </authorList>
    </citation>
    <scope>NUCLEOTIDE SEQUENCE</scope>
    <source>
        <strain evidence="1">JCM 13583</strain>
    </source>
</reference>
<gene>
    <name evidence="1" type="ORF">GCM10007108_04770</name>
</gene>
<sequence>MRIRYRTIAETYEILHSKQSHSDPEKDSLAYCESFLKLKPEEARKAVKYIQEEFRVPEKVAVKLVDLKPVSRDELVAVLSSYGVMLDENNLSKMLDYFLGL</sequence>
<dbReference type="EMBL" id="BMNY01000001">
    <property type="protein sequence ID" value="GGM69730.1"/>
    <property type="molecule type" value="Genomic_DNA"/>
</dbReference>
<name>A0AA37F9J4_9ARCH</name>
<dbReference type="Gene3D" id="1.10.150.80">
    <property type="entry name" value="HRDC domain"/>
    <property type="match status" value="1"/>
</dbReference>
<dbReference type="Pfam" id="PF03874">
    <property type="entry name" value="RNA_pol_Rpb4"/>
    <property type="match status" value="1"/>
</dbReference>
<evidence type="ECO:0008006" key="3">
    <source>
        <dbReference type="Google" id="ProtNLM"/>
    </source>
</evidence>
<comment type="caution">
    <text evidence="1">The sequence shown here is derived from an EMBL/GenBank/DDBJ whole genome shotgun (WGS) entry which is preliminary data.</text>
</comment>
<dbReference type="RefSeq" id="WP_188679981.1">
    <property type="nucleotide sequence ID" value="NZ_BMNY01000001.1"/>
</dbReference>
<protein>
    <recommendedName>
        <fullName evidence="3">RNA polymerase Rpb4</fullName>
    </recommendedName>
</protein>
<reference evidence="1" key="2">
    <citation type="submission" date="2022-09" db="EMBL/GenBank/DDBJ databases">
        <authorList>
            <person name="Sun Q."/>
            <person name="Ohkuma M."/>
        </authorList>
    </citation>
    <scope>NUCLEOTIDE SEQUENCE</scope>
    <source>
        <strain evidence="1">JCM 13583</strain>
    </source>
</reference>
<dbReference type="AlphaFoldDB" id="A0AA37F9J4"/>
<dbReference type="InterPro" id="IPR005574">
    <property type="entry name" value="Rpb4/RPC9"/>
</dbReference>
<evidence type="ECO:0000313" key="2">
    <source>
        <dbReference type="Proteomes" id="UP000632195"/>
    </source>
</evidence>
<evidence type="ECO:0000313" key="1">
    <source>
        <dbReference type="EMBL" id="GGM69730.1"/>
    </source>
</evidence>
<keyword evidence="2" id="KW-1185">Reference proteome</keyword>
<dbReference type="Proteomes" id="UP000632195">
    <property type="component" value="Unassembled WGS sequence"/>
</dbReference>
<dbReference type="InterPro" id="IPR010924">
    <property type="entry name" value="Rpo4"/>
</dbReference>
<organism evidence="1 2">
    <name type="scientific">Thermogymnomonas acidicola</name>
    <dbReference type="NCBI Taxonomy" id="399579"/>
    <lineage>
        <taxon>Archaea</taxon>
        <taxon>Methanobacteriati</taxon>
        <taxon>Thermoplasmatota</taxon>
        <taxon>Thermoplasmata</taxon>
        <taxon>Thermoplasmatales</taxon>
        <taxon>Thermogymnomonas</taxon>
    </lineage>
</organism>
<dbReference type="GO" id="GO:0030880">
    <property type="term" value="C:RNA polymerase complex"/>
    <property type="evidence" value="ECO:0007669"/>
    <property type="project" value="InterPro"/>
</dbReference>
<dbReference type="InterPro" id="IPR010997">
    <property type="entry name" value="HRDC-like_sf"/>
</dbReference>
<dbReference type="InterPro" id="IPR044876">
    <property type="entry name" value="HRDC_dom_sf"/>
</dbReference>
<dbReference type="PIRSF" id="PIRSF005053">
    <property type="entry name" value="RNA_pol_F_arch"/>
    <property type="match status" value="1"/>
</dbReference>